<keyword evidence="2" id="KW-0680">Restriction system</keyword>
<evidence type="ECO:0000256" key="1">
    <source>
        <dbReference type="ARBA" id="ARBA00010923"/>
    </source>
</evidence>
<keyword evidence="6" id="KW-1185">Reference proteome</keyword>
<evidence type="ECO:0000313" key="5">
    <source>
        <dbReference type="EMBL" id="SHF27047.1"/>
    </source>
</evidence>
<gene>
    <name evidence="5" type="ORF">SAMN02745195_02244</name>
</gene>
<dbReference type="InterPro" id="IPR052021">
    <property type="entry name" value="Type-I_RS_S_subunit"/>
</dbReference>
<feature type="domain" description="Type I restriction modification DNA specificity" evidence="4">
    <location>
        <begin position="47"/>
        <end position="184"/>
    </location>
</feature>
<dbReference type="PANTHER" id="PTHR30408:SF12">
    <property type="entry name" value="TYPE I RESTRICTION ENZYME MJAVIII SPECIFICITY SUBUNIT"/>
    <property type="match status" value="1"/>
</dbReference>
<dbReference type="RefSeq" id="WP_072969448.1">
    <property type="nucleotide sequence ID" value="NZ_FQUR01000021.1"/>
</dbReference>
<keyword evidence="3" id="KW-0238">DNA-binding</keyword>
<reference evidence="6" key="1">
    <citation type="submission" date="2016-11" db="EMBL/GenBank/DDBJ databases">
        <authorList>
            <person name="Varghese N."/>
            <person name="Submissions S."/>
        </authorList>
    </citation>
    <scope>NUCLEOTIDE SEQUENCE [LARGE SCALE GENOMIC DNA]</scope>
    <source>
        <strain evidence="6">DSM 18761</strain>
    </source>
</reference>
<evidence type="ECO:0000259" key="4">
    <source>
        <dbReference type="Pfam" id="PF01420"/>
    </source>
</evidence>
<dbReference type="GO" id="GO:0009307">
    <property type="term" value="P:DNA restriction-modification system"/>
    <property type="evidence" value="ECO:0007669"/>
    <property type="project" value="UniProtKB-KW"/>
</dbReference>
<dbReference type="InterPro" id="IPR044946">
    <property type="entry name" value="Restrct_endonuc_typeI_TRD_sf"/>
</dbReference>
<dbReference type="GO" id="GO:0003677">
    <property type="term" value="F:DNA binding"/>
    <property type="evidence" value="ECO:0007669"/>
    <property type="project" value="UniProtKB-KW"/>
</dbReference>
<protein>
    <submittedName>
        <fullName evidence="5">Type I restriction enzyme, S subunit</fullName>
    </submittedName>
</protein>
<dbReference type="Pfam" id="PF01420">
    <property type="entry name" value="Methylase_S"/>
    <property type="match status" value="2"/>
</dbReference>
<name>A0A1M5AAD6_9THEO</name>
<dbReference type="Gene3D" id="3.90.220.20">
    <property type="entry name" value="DNA methylase specificity domains"/>
    <property type="match status" value="2"/>
</dbReference>
<dbReference type="Gene3D" id="1.10.287.1120">
    <property type="entry name" value="Bipartite methylase S protein"/>
    <property type="match status" value="1"/>
</dbReference>
<organism evidence="5 6">
    <name type="scientific">Thermoanaerobacter uzonensis DSM 18761</name>
    <dbReference type="NCBI Taxonomy" id="1123369"/>
    <lineage>
        <taxon>Bacteria</taxon>
        <taxon>Bacillati</taxon>
        <taxon>Bacillota</taxon>
        <taxon>Clostridia</taxon>
        <taxon>Thermoanaerobacterales</taxon>
        <taxon>Thermoanaerobacteraceae</taxon>
        <taxon>Thermoanaerobacter</taxon>
    </lineage>
</organism>
<accession>A0A1M5AAD6</accession>
<dbReference type="SUPFAM" id="SSF116734">
    <property type="entry name" value="DNA methylase specificity domain"/>
    <property type="match status" value="2"/>
</dbReference>
<proteinExistence type="inferred from homology"/>
<evidence type="ECO:0000256" key="3">
    <source>
        <dbReference type="ARBA" id="ARBA00023125"/>
    </source>
</evidence>
<comment type="similarity">
    <text evidence="1">Belongs to the type-I restriction system S methylase family.</text>
</comment>
<dbReference type="EMBL" id="FQUR01000021">
    <property type="protein sequence ID" value="SHF27047.1"/>
    <property type="molecule type" value="Genomic_DNA"/>
</dbReference>
<evidence type="ECO:0000256" key="2">
    <source>
        <dbReference type="ARBA" id="ARBA00022747"/>
    </source>
</evidence>
<dbReference type="Proteomes" id="UP000184127">
    <property type="component" value="Unassembled WGS sequence"/>
</dbReference>
<evidence type="ECO:0000313" key="6">
    <source>
        <dbReference type="Proteomes" id="UP000184127"/>
    </source>
</evidence>
<feature type="domain" description="Type I restriction modification DNA specificity" evidence="4">
    <location>
        <begin position="228"/>
        <end position="411"/>
    </location>
</feature>
<dbReference type="InterPro" id="IPR000055">
    <property type="entry name" value="Restrct_endonuc_typeI_TRD"/>
</dbReference>
<dbReference type="AlphaFoldDB" id="A0A1M5AAD6"/>
<sequence>MNENIKLPEGWKKNFIEKDVTLISGLRPKGGALDKGIPSLGGEHITQNGKINFSYNNAKYIPDKFYKLMKKGKAEENDILINKDGVNTGKVAILKEKFAEYIAINEHLFIIRSKKNFNQKYLFYWMFSRFGQNQIKERISGSAQPGLTSKFIRDFIVFSPPLPEQHKIAEILETVDEAIEKTDKIIEKYNRIKQGLMHDLLTKGIDENWQIRNEKTHKFKDSPLGKIPEEWEVVRLGEVSFLKGRIGWQGLTTQEYLEDGKYYLITGVNFENSKIKWESCFYVSEKRYNMDKNIQLKPEDILVTKDGTIGKVAYIDKLPKKATLGTGVFVLRSINNIYYPKYLYYVLTSFIFDKFIDNLKAGSTINHLYQKDFVLFKILLPPIPEQERIATVLSQIDEVIEKEKAYKEKLEGIKKGLMEDLLTGKVRVNHLIEEESIDEIG</sequence>
<dbReference type="PANTHER" id="PTHR30408">
    <property type="entry name" value="TYPE-1 RESTRICTION ENZYME ECOKI SPECIFICITY PROTEIN"/>
    <property type="match status" value="1"/>
</dbReference>